<feature type="region of interest" description="Disordered" evidence="1">
    <location>
        <begin position="1042"/>
        <end position="1063"/>
    </location>
</feature>
<keyword evidence="2" id="KW-0472">Membrane</keyword>
<feature type="region of interest" description="Disordered" evidence="1">
    <location>
        <begin position="512"/>
        <end position="543"/>
    </location>
</feature>
<gene>
    <name evidence="3" type="ORF">J3492_00310</name>
</gene>
<dbReference type="SUPFAM" id="SSF51261">
    <property type="entry name" value="Duplicated hybrid motif"/>
    <property type="match status" value="1"/>
</dbReference>
<accession>A0ABS3NJU4</accession>
<evidence type="ECO:0000256" key="2">
    <source>
        <dbReference type="SAM" id="Phobius"/>
    </source>
</evidence>
<feature type="compositionally biased region" description="Basic residues" evidence="1">
    <location>
        <begin position="1053"/>
        <end position="1063"/>
    </location>
</feature>
<keyword evidence="4" id="KW-1185">Reference proteome</keyword>
<evidence type="ECO:0000313" key="3">
    <source>
        <dbReference type="EMBL" id="MBO1529656.1"/>
    </source>
</evidence>
<proteinExistence type="predicted"/>
<evidence type="ECO:0000256" key="1">
    <source>
        <dbReference type="SAM" id="MobiDB-lite"/>
    </source>
</evidence>
<evidence type="ECO:0000313" key="4">
    <source>
        <dbReference type="Proteomes" id="UP000664554"/>
    </source>
</evidence>
<feature type="transmembrane region" description="Helical" evidence="2">
    <location>
        <begin position="77"/>
        <end position="103"/>
    </location>
</feature>
<dbReference type="RefSeq" id="WP_207988562.1">
    <property type="nucleotide sequence ID" value="NZ_JAGBKM010000001.1"/>
</dbReference>
<keyword evidence="2" id="KW-0812">Transmembrane</keyword>
<dbReference type="Proteomes" id="UP000664554">
    <property type="component" value="Unassembled WGS sequence"/>
</dbReference>
<keyword evidence="2" id="KW-1133">Transmembrane helix</keyword>
<dbReference type="EMBL" id="JAGBKM010000001">
    <property type="protein sequence ID" value="MBO1529656.1"/>
    <property type="molecule type" value="Genomic_DNA"/>
</dbReference>
<reference evidence="3 4" key="1">
    <citation type="submission" date="2021-03" db="EMBL/GenBank/DDBJ databases">
        <authorList>
            <person name="Shang D.-D."/>
            <person name="Du Z.-J."/>
            <person name="Chen G.-J."/>
        </authorList>
    </citation>
    <scope>NUCLEOTIDE SEQUENCE [LARGE SCALE GENOMIC DNA]</scope>
    <source>
        <strain evidence="3 4">F1192</strain>
    </source>
</reference>
<sequence>MATNSLGRLTLDLAVRLSEFTDGLTRAERETRERTDNMGGSVRKFRDQVMEDLGGTQLGSALDTLNSRLAAVSGGGMMAAGALAGMAVGGVAVAAGALAAMALETSKADVQLAVMAGTANTSLRAFQVLTHAAAGLGVEQEQLASILADTQEKLGEFSATGGGGAADFFEALQNNTSITEEGIRELGKTLQGKDGAEAIQIVKDKLDALGATSQEQRFVFESLAGDLGNLMPLFADGGVILEEYGSQLTDAGVIKTKEAIEESRKLAAQTQAIQTRFEGLKTELVAETIPALGTLINYFTEGGKEGRGFKDEVNGVGEAVRTTTGLIIALAASVKIIAQSFQAVGAQMRNIGQTYTAFVEADGVIAKSKALIGGTITSAGLMSVSMQSISDEYDRAVKAFESASAGQQGQLTGLSKSYYDTSTFLQSHSDGLAINTKEADANAKALEKQAAASGKAAKAANSATAAQARLVGISGDTGVGNAHLHIQYRDKSRAVSQSDMDRFRAGGKRITDYRKTSGFGPRNTGIKGASTNHRGTDFAVPKNTPITTNVPVAGVKTWHDSKGGGYVSTVTFEDGVVIDLLHQMPGVMGIEKGSGTGNSAMDGALRRADAMAEKAAADALRAQEQLQRKQLSIANQYATANEKIEMSHKERVASIQEAYAAGSTERAEYMAREEERYAKEKNANLLSIMDKYMSEEERIHTKHQEALKAIEAANIQDDNVRQMYVDLQNAAYKEDLANFRFAANAKAREQDKLYQSLASSMQSNRGYAASEGLDRMAQRTMGEDDYAVWRLAQDRDDTFNSVNNQYQDRRNQINATDERGEFELPELERFELLEMAKQEHMDNLWAMDQDYALKQQSLDEQLKDKRIAMQETAFGAMTDAAAMFFGENSKMHRAAFALEKAYAVQKALMNVEETYSNTYNAISAIPLVGPYIAGPMAAVAAGMQVARAAGIGGMSAPAVSGIAHGGLSNVPKESTYLLDKGERVLSPNQNSDLTKFMQDGGNQGNITINNNSSASVSARHNPDGTVTIDMVDKMIEKSFRRIGRPNSIESKSIQRHTTARVKR</sequence>
<name>A0ABS3NJU4_9GAMM</name>
<comment type="caution">
    <text evidence="3">The sequence shown here is derived from an EMBL/GenBank/DDBJ whole genome shotgun (WGS) entry which is preliminary data.</text>
</comment>
<dbReference type="InterPro" id="IPR011055">
    <property type="entry name" value="Dup_hybrid_motif"/>
</dbReference>
<protein>
    <submittedName>
        <fullName evidence="3">Uncharacterized protein</fullName>
    </submittedName>
</protein>
<organism evidence="3 4">
    <name type="scientific">Psychrobacter coccoides</name>
    <dbReference type="NCBI Taxonomy" id="2818440"/>
    <lineage>
        <taxon>Bacteria</taxon>
        <taxon>Pseudomonadati</taxon>
        <taxon>Pseudomonadota</taxon>
        <taxon>Gammaproteobacteria</taxon>
        <taxon>Moraxellales</taxon>
        <taxon>Moraxellaceae</taxon>
        <taxon>Psychrobacter</taxon>
    </lineage>
</organism>